<accession>A2FHI4</accession>
<evidence type="ECO:0000313" key="1">
    <source>
        <dbReference type="EMBL" id="EAX95619.1"/>
    </source>
</evidence>
<dbReference type="VEuPathDB" id="TrichDB:TVAGG3_0954450"/>
<reference evidence="1" key="1">
    <citation type="submission" date="2006-10" db="EMBL/GenBank/DDBJ databases">
        <authorList>
            <person name="Amadeo P."/>
            <person name="Zhao Q."/>
            <person name="Wortman J."/>
            <person name="Fraser-Liggett C."/>
            <person name="Carlton J."/>
        </authorList>
    </citation>
    <scope>NUCLEOTIDE SEQUENCE</scope>
    <source>
        <strain evidence="1">G3</strain>
    </source>
</reference>
<dbReference type="EMBL" id="DS113796">
    <property type="protein sequence ID" value="EAX95619.1"/>
    <property type="molecule type" value="Genomic_DNA"/>
</dbReference>
<organism evidence="1 2">
    <name type="scientific">Trichomonas vaginalis (strain ATCC PRA-98 / G3)</name>
    <dbReference type="NCBI Taxonomy" id="412133"/>
    <lineage>
        <taxon>Eukaryota</taxon>
        <taxon>Metamonada</taxon>
        <taxon>Parabasalia</taxon>
        <taxon>Trichomonadida</taxon>
        <taxon>Trichomonadidae</taxon>
        <taxon>Trichomonas</taxon>
    </lineage>
</organism>
<dbReference type="Gene3D" id="3.40.50.12480">
    <property type="match status" value="1"/>
</dbReference>
<dbReference type="STRING" id="5722.A2FHI4"/>
<dbReference type="AlphaFoldDB" id="A2FHI4"/>
<dbReference type="PANTHER" id="PTHR45661">
    <property type="entry name" value="SURFACE ANTIGEN"/>
    <property type="match status" value="1"/>
</dbReference>
<dbReference type="SMR" id="A2FHI4"/>
<dbReference type="InterPro" id="IPR053139">
    <property type="entry name" value="Surface_bspA-like"/>
</dbReference>
<dbReference type="PANTHER" id="PTHR45661:SF3">
    <property type="entry name" value="IG-LIKE DOMAIN-CONTAINING PROTEIN"/>
    <property type="match status" value="1"/>
</dbReference>
<proteinExistence type="predicted"/>
<evidence type="ECO:0000313" key="2">
    <source>
        <dbReference type="Proteomes" id="UP000001542"/>
    </source>
</evidence>
<gene>
    <name evidence="1" type="ORF">TVAG_047170</name>
</gene>
<dbReference type="KEGG" id="tva:4753382"/>
<keyword evidence="2" id="KW-1185">Reference proteome</keyword>
<dbReference type="Proteomes" id="UP000001542">
    <property type="component" value="Unassembled WGS sequence"/>
</dbReference>
<dbReference type="Pfam" id="PF13306">
    <property type="entry name" value="LRR_5"/>
    <property type="match status" value="3"/>
</dbReference>
<dbReference type="InterPro" id="IPR026906">
    <property type="entry name" value="LRR_5"/>
</dbReference>
<dbReference type="RefSeq" id="XP_001308549.1">
    <property type="nucleotide sequence ID" value="XM_001308548.1"/>
</dbReference>
<reference evidence="1" key="2">
    <citation type="journal article" date="2007" name="Science">
        <title>Draft genome sequence of the sexually transmitted pathogen Trichomonas vaginalis.</title>
        <authorList>
            <person name="Carlton J.M."/>
            <person name="Hirt R.P."/>
            <person name="Silva J.C."/>
            <person name="Delcher A.L."/>
            <person name="Schatz M."/>
            <person name="Zhao Q."/>
            <person name="Wortman J.R."/>
            <person name="Bidwell S.L."/>
            <person name="Alsmark U.C.M."/>
            <person name="Besteiro S."/>
            <person name="Sicheritz-Ponten T."/>
            <person name="Noel C.J."/>
            <person name="Dacks J.B."/>
            <person name="Foster P.G."/>
            <person name="Simillion C."/>
            <person name="Van de Peer Y."/>
            <person name="Miranda-Saavedra D."/>
            <person name="Barton G.J."/>
            <person name="Westrop G.D."/>
            <person name="Mueller S."/>
            <person name="Dessi D."/>
            <person name="Fiori P.L."/>
            <person name="Ren Q."/>
            <person name="Paulsen I."/>
            <person name="Zhang H."/>
            <person name="Bastida-Corcuera F.D."/>
            <person name="Simoes-Barbosa A."/>
            <person name="Brown M.T."/>
            <person name="Hayes R.D."/>
            <person name="Mukherjee M."/>
            <person name="Okumura C.Y."/>
            <person name="Schneider R."/>
            <person name="Smith A.J."/>
            <person name="Vanacova S."/>
            <person name="Villalvazo M."/>
            <person name="Haas B.J."/>
            <person name="Pertea M."/>
            <person name="Feldblyum T.V."/>
            <person name="Utterback T.R."/>
            <person name="Shu C.L."/>
            <person name="Osoegawa K."/>
            <person name="de Jong P.J."/>
            <person name="Hrdy I."/>
            <person name="Horvathova L."/>
            <person name="Zubacova Z."/>
            <person name="Dolezal P."/>
            <person name="Malik S.B."/>
            <person name="Logsdon J.M. Jr."/>
            <person name="Henze K."/>
            <person name="Gupta A."/>
            <person name="Wang C.C."/>
            <person name="Dunne R.L."/>
            <person name="Upcroft J.A."/>
            <person name="Upcroft P."/>
            <person name="White O."/>
            <person name="Salzberg S.L."/>
            <person name="Tang P."/>
            <person name="Chiu C.-H."/>
            <person name="Lee Y.-S."/>
            <person name="Embley T.M."/>
            <person name="Coombs G.H."/>
            <person name="Mottram J.C."/>
            <person name="Tachezy J."/>
            <person name="Fraser-Liggett C.M."/>
            <person name="Johnson P.J."/>
        </authorList>
    </citation>
    <scope>NUCLEOTIDE SEQUENCE [LARGE SCALE GENOMIC DNA]</scope>
    <source>
        <strain evidence="1">G3</strain>
    </source>
</reference>
<protein>
    <submittedName>
        <fullName evidence="1">Surface antigen BspA-like</fullName>
    </submittedName>
</protein>
<dbReference type="VEuPathDB" id="TrichDB:TVAG_047170"/>
<dbReference type="InterPro" id="IPR032675">
    <property type="entry name" value="LRR_dom_sf"/>
</dbReference>
<name>A2FHI4_TRIV3</name>
<dbReference type="OrthoDB" id="6363818at2759"/>
<dbReference type="SUPFAM" id="SSF52058">
    <property type="entry name" value="L domain-like"/>
    <property type="match status" value="1"/>
</dbReference>
<dbReference type="InParanoid" id="A2FHI4"/>
<sequence>MLPQLITGTVTVPDTVTHLIPACCAQCKISHIIFPSSLIEIGGYSFYGCKALEDAVIPDSVTTIDGSAFRYCSKLTSVKMSKNVTSLSAYCFGNCGLTSFEIPDSVRTIHEYCFQACNSLKKVIIPDNITMIYGNAFESTTKIEFGPNSNYYIDNQNLIIDKDNTTIVQYIGQNIAKEFLIIKTIKTISGGAFKEKSLLSRIEFEQDSVLEKISSFSFQGCTNLVFVNLPSTITRIDINAFEGCQKLEQISLSKLLALGSYSFQNCINLKTVNFGTSPLIQIGISAFSGCSKLTTFMLPENVKYLLDNAFESTPSLSTLTFLSSIETISDYCFSGSGLTQVDLSMCTKMTNISQFCFSNCINLETITFPDSIQTIGIFSFKNTKLRKLVLPVNTASIGNSAFQDCTELTYFEILENSKLQNIGLSAFRNCYNLQNISCPNDRSRLFTVMTGALFNVEMTILYLYPPASPITFFSLPGTVTTIDQGAFIGCTNLISVLIPSNSVTRISTSAFEGCSNLISINIPLCVKTVDQNAFLGCDKLVCGVYIESKNKTFIQSVIDNDGLPKSSYQSCSNRQNSIKCNIPRINPQYYLVFILM</sequence>
<dbReference type="Gene3D" id="3.80.10.10">
    <property type="entry name" value="Ribonuclease Inhibitor"/>
    <property type="match status" value="4"/>
</dbReference>